<name>A0ABP8KVZ7_9BACT</name>
<evidence type="ECO:0008006" key="3">
    <source>
        <dbReference type="Google" id="ProtNLM"/>
    </source>
</evidence>
<dbReference type="InterPro" id="IPR013783">
    <property type="entry name" value="Ig-like_fold"/>
</dbReference>
<organism evidence="1 2">
    <name type="scientific">Nibrella viscosa</name>
    <dbReference type="NCBI Taxonomy" id="1084524"/>
    <lineage>
        <taxon>Bacteria</taxon>
        <taxon>Pseudomonadati</taxon>
        <taxon>Bacteroidota</taxon>
        <taxon>Cytophagia</taxon>
        <taxon>Cytophagales</taxon>
        <taxon>Spirosomataceae</taxon>
        <taxon>Nibrella</taxon>
    </lineage>
</organism>
<comment type="caution">
    <text evidence="1">The sequence shown here is derived from an EMBL/GenBank/DDBJ whole genome shotgun (WGS) entry which is preliminary data.</text>
</comment>
<dbReference type="NCBIfam" id="TIGR04131">
    <property type="entry name" value="Bac_Flav_CTERM"/>
    <property type="match status" value="1"/>
</dbReference>
<dbReference type="Pfam" id="PF13585">
    <property type="entry name" value="CHU_C"/>
    <property type="match status" value="1"/>
</dbReference>
<gene>
    <name evidence="1" type="ORF">GCM10023187_49910</name>
</gene>
<accession>A0ABP8KVZ7</accession>
<protein>
    <recommendedName>
        <fullName evidence="3">Gliding motility-associated C-terminal domain-containing protein</fullName>
    </recommendedName>
</protein>
<evidence type="ECO:0000313" key="1">
    <source>
        <dbReference type="EMBL" id="GAA4417476.1"/>
    </source>
</evidence>
<proteinExistence type="predicted"/>
<reference evidence="2" key="1">
    <citation type="journal article" date="2019" name="Int. J. Syst. Evol. Microbiol.">
        <title>The Global Catalogue of Microorganisms (GCM) 10K type strain sequencing project: providing services to taxonomists for standard genome sequencing and annotation.</title>
        <authorList>
            <consortium name="The Broad Institute Genomics Platform"/>
            <consortium name="The Broad Institute Genome Sequencing Center for Infectious Disease"/>
            <person name="Wu L."/>
            <person name="Ma J."/>
        </authorList>
    </citation>
    <scope>NUCLEOTIDE SEQUENCE [LARGE SCALE GENOMIC DNA]</scope>
    <source>
        <strain evidence="2">JCM 17925</strain>
    </source>
</reference>
<keyword evidence="2" id="KW-1185">Reference proteome</keyword>
<dbReference type="EMBL" id="BAABHB010000015">
    <property type="protein sequence ID" value="GAA4417476.1"/>
    <property type="molecule type" value="Genomic_DNA"/>
</dbReference>
<sequence>MVAWLLPAARLLANHIVGGDINMAYLGQPGNFRLTLNQFWDEDGIARSGNAGNYETVLTVYVYSLRTRQLMDQFQLNRSSKQEFSYENPVCARSQGLRTSEVRYTADVRFNPDRYTDASGYYIVWERCCRNAAISNIVSPGQVGMVFYLEFPAMRPNGRDLINSSPDFVLPNGKYACVNKPFQLRFSANDADGDELRYRLVTPLIGYTTQAQSLPSNPQSRTSYPTAIWQPGFSNQAMIPGPVPLQINDRTGELSLTAGQEGLFVFAVEVMEMRNGVRIGLARREFQLMVKDCNPMTPPAPVVTSNYQPATAISFCQGGNAQLETQTDPKWSLQWQKDNVNIAGATGAVLTVNEPGIYTVVKSLADVCAKDTISQRVTVSLIPTPTVGLTATGPLTFCEGGSVGLQASQTKGTLRWYYNNSALNQPNTPSITAQLAGTYTVEYYETGNTCPGRSSLQVQVNPLPKSSLTAAPLAVICGNESVQLSADYSGGVRYGWQRNGSLWQLTTQNTLSTTQAGIYQVTITDANGCQATSAPFTVTATPLPTIRFDSIAPVCDRQQAVPLMGSPAGGQYEGPGVTGNQFNPAIAGTGPHIITYTYTDANGCRNQQTRTVWVEDEIGLSLPEELVVLRGEPTLMPVAIRVPVKEASWSPPDGLSNPSLLRPTTNPDDSKTYQLRVSTFLGCTAEATIRVKVIERMFIPTAFSPNNDGLNDTWVIQGVHNFPACEVYIFNRWGNVIYYSKGYGQPWDGTYKGERVDPGLYTFRIETNLKGIRYQGTLTVLY</sequence>
<dbReference type="InterPro" id="IPR026341">
    <property type="entry name" value="T9SS_type_B"/>
</dbReference>
<evidence type="ECO:0000313" key="2">
    <source>
        <dbReference type="Proteomes" id="UP001500936"/>
    </source>
</evidence>
<dbReference type="Gene3D" id="2.60.40.10">
    <property type="entry name" value="Immunoglobulins"/>
    <property type="match status" value="1"/>
</dbReference>
<dbReference type="Proteomes" id="UP001500936">
    <property type="component" value="Unassembled WGS sequence"/>
</dbReference>